<gene>
    <name evidence="6" type="ORF">CLUMA_CG010580</name>
</gene>
<dbReference type="Gene3D" id="1.10.238.20">
    <property type="entry name" value="Pheromone/general odorant binding protein domain"/>
    <property type="match status" value="1"/>
</dbReference>
<dbReference type="Proteomes" id="UP000183832">
    <property type="component" value="Unassembled WGS sequence"/>
</dbReference>
<reference evidence="6 7" key="1">
    <citation type="submission" date="2015-04" db="EMBL/GenBank/DDBJ databases">
        <authorList>
            <person name="Syromyatnikov M.Y."/>
            <person name="Popov V.N."/>
        </authorList>
    </citation>
    <scope>NUCLEOTIDE SEQUENCE [LARGE SCALE GENOMIC DNA]</scope>
</reference>
<dbReference type="PANTHER" id="PTHR11857">
    <property type="entry name" value="ODORANT BINDING PROTEIN-RELATED"/>
    <property type="match status" value="1"/>
</dbReference>
<feature type="chain" id="PRO_5012317395" evidence="5">
    <location>
        <begin position="17"/>
        <end position="139"/>
    </location>
</feature>
<dbReference type="SMART" id="SM00708">
    <property type="entry name" value="PhBP"/>
    <property type="match status" value="1"/>
</dbReference>
<dbReference type="InterPro" id="IPR036728">
    <property type="entry name" value="PBP_GOBP_sf"/>
</dbReference>
<dbReference type="GO" id="GO:0005615">
    <property type="term" value="C:extracellular space"/>
    <property type="evidence" value="ECO:0007669"/>
    <property type="project" value="TreeGrafter"/>
</dbReference>
<dbReference type="OrthoDB" id="6595846at2759"/>
<keyword evidence="7" id="KW-1185">Reference proteome</keyword>
<name>A0A1J1IA71_9DIPT</name>
<evidence type="ECO:0000256" key="5">
    <source>
        <dbReference type="SAM" id="SignalP"/>
    </source>
</evidence>
<evidence type="ECO:0000256" key="2">
    <source>
        <dbReference type="ARBA" id="ARBA00008098"/>
    </source>
</evidence>
<keyword evidence="3" id="KW-0964">Secreted</keyword>
<dbReference type="GO" id="GO:0007608">
    <property type="term" value="P:sensory perception of smell"/>
    <property type="evidence" value="ECO:0007669"/>
    <property type="project" value="TreeGrafter"/>
</dbReference>
<feature type="signal peptide" evidence="5">
    <location>
        <begin position="1"/>
        <end position="16"/>
    </location>
</feature>
<dbReference type="GO" id="GO:0005549">
    <property type="term" value="F:odorant binding"/>
    <property type="evidence" value="ECO:0007669"/>
    <property type="project" value="InterPro"/>
</dbReference>
<dbReference type="Pfam" id="PF01395">
    <property type="entry name" value="PBP_GOBP"/>
    <property type="match status" value="1"/>
</dbReference>
<dbReference type="PANTHER" id="PTHR11857:SF42">
    <property type="entry name" value="GENERAL ODORANT-BINDING PROTEIN 19D-RELATED"/>
    <property type="match status" value="1"/>
</dbReference>
<dbReference type="AlphaFoldDB" id="A0A1J1IA71"/>
<evidence type="ECO:0000313" key="6">
    <source>
        <dbReference type="EMBL" id="CRK97183.1"/>
    </source>
</evidence>
<dbReference type="CDD" id="cd23992">
    <property type="entry name" value="PBP_GOBP"/>
    <property type="match status" value="1"/>
</dbReference>
<organism evidence="6 7">
    <name type="scientific">Clunio marinus</name>
    <dbReference type="NCBI Taxonomy" id="568069"/>
    <lineage>
        <taxon>Eukaryota</taxon>
        <taxon>Metazoa</taxon>
        <taxon>Ecdysozoa</taxon>
        <taxon>Arthropoda</taxon>
        <taxon>Hexapoda</taxon>
        <taxon>Insecta</taxon>
        <taxon>Pterygota</taxon>
        <taxon>Neoptera</taxon>
        <taxon>Endopterygota</taxon>
        <taxon>Diptera</taxon>
        <taxon>Nematocera</taxon>
        <taxon>Chironomoidea</taxon>
        <taxon>Chironomidae</taxon>
        <taxon>Clunio</taxon>
    </lineage>
</organism>
<dbReference type="EMBL" id="CVRI01000047">
    <property type="protein sequence ID" value="CRK97183.1"/>
    <property type="molecule type" value="Genomic_DNA"/>
</dbReference>
<sequence length="139" mass="15197">MKIFIVIACLACVVKATTMAEHKQMLMGIAQECKANEDATDDDMGRLVEKKPPTTKEGKCLFACIMEQMDVIQDGKLSKEGFLEFASVIIDGDAGKMKVAEELANECGAIRDDDRCELAYKAGGCVKMAGMKRNIDFGF</sequence>
<evidence type="ECO:0000256" key="3">
    <source>
        <dbReference type="ARBA" id="ARBA00022525"/>
    </source>
</evidence>
<proteinExistence type="inferred from homology"/>
<protein>
    <submittedName>
        <fullName evidence="6">CLUMA_CG010580, isoform A</fullName>
    </submittedName>
</protein>
<keyword evidence="4 5" id="KW-0732">Signal</keyword>
<dbReference type="SUPFAM" id="SSF47565">
    <property type="entry name" value="Insect pheromone/odorant-binding proteins"/>
    <property type="match status" value="1"/>
</dbReference>
<comment type="similarity">
    <text evidence="2">Belongs to the PBP/GOBP family.</text>
</comment>
<accession>A0A1J1IA71</accession>
<comment type="subcellular location">
    <subcellularLocation>
        <location evidence="1">Secreted</location>
    </subcellularLocation>
</comment>
<evidence type="ECO:0000256" key="4">
    <source>
        <dbReference type="ARBA" id="ARBA00022729"/>
    </source>
</evidence>
<evidence type="ECO:0000313" key="7">
    <source>
        <dbReference type="Proteomes" id="UP000183832"/>
    </source>
</evidence>
<dbReference type="InterPro" id="IPR006170">
    <property type="entry name" value="PBP/GOBP"/>
</dbReference>
<evidence type="ECO:0000256" key="1">
    <source>
        <dbReference type="ARBA" id="ARBA00004613"/>
    </source>
</evidence>